<dbReference type="RefSeq" id="XP_029221519.1">
    <property type="nucleotide sequence ID" value="XM_029362554.1"/>
</dbReference>
<feature type="coiled-coil region" evidence="1">
    <location>
        <begin position="262"/>
        <end position="303"/>
    </location>
</feature>
<keyword evidence="4" id="KW-1185">Reference proteome</keyword>
<feature type="compositionally biased region" description="Low complexity" evidence="2">
    <location>
        <begin position="107"/>
        <end position="119"/>
    </location>
</feature>
<feature type="region of interest" description="Disordered" evidence="2">
    <location>
        <begin position="101"/>
        <end position="163"/>
    </location>
</feature>
<feature type="compositionally biased region" description="Low complexity" evidence="2">
    <location>
        <begin position="531"/>
        <end position="548"/>
    </location>
</feature>
<name>A0A2A9MP13_BESBE</name>
<dbReference type="AlphaFoldDB" id="A0A2A9MP13"/>
<accession>A0A2A9MP13</accession>
<gene>
    <name evidence="3" type="ORF">BESB_039680</name>
</gene>
<feature type="compositionally biased region" description="Basic and acidic residues" evidence="2">
    <location>
        <begin position="898"/>
        <end position="914"/>
    </location>
</feature>
<keyword evidence="1" id="KW-0175">Coiled coil</keyword>
<dbReference type="Proteomes" id="UP000224006">
    <property type="component" value="Chromosome II"/>
</dbReference>
<evidence type="ECO:0008006" key="5">
    <source>
        <dbReference type="Google" id="ProtNLM"/>
    </source>
</evidence>
<feature type="region of interest" description="Disordered" evidence="2">
    <location>
        <begin position="1"/>
        <end position="77"/>
    </location>
</feature>
<feature type="region of interest" description="Disordered" evidence="2">
    <location>
        <begin position="875"/>
        <end position="940"/>
    </location>
</feature>
<evidence type="ECO:0000313" key="4">
    <source>
        <dbReference type="Proteomes" id="UP000224006"/>
    </source>
</evidence>
<evidence type="ECO:0000313" key="3">
    <source>
        <dbReference type="EMBL" id="PFH37510.1"/>
    </source>
</evidence>
<dbReference type="KEGG" id="bbes:BESB_039680"/>
<feature type="compositionally biased region" description="Basic residues" evidence="2">
    <location>
        <begin position="126"/>
        <end position="137"/>
    </location>
</feature>
<dbReference type="GeneID" id="40308949"/>
<protein>
    <recommendedName>
        <fullName evidence="5">Centrosomal protein POC5</fullName>
    </recommendedName>
</protein>
<dbReference type="OrthoDB" id="331266at2759"/>
<proteinExistence type="predicted"/>
<evidence type="ECO:0000256" key="1">
    <source>
        <dbReference type="SAM" id="Coils"/>
    </source>
</evidence>
<feature type="region of interest" description="Disordered" evidence="2">
    <location>
        <begin position="526"/>
        <end position="557"/>
    </location>
</feature>
<comment type="caution">
    <text evidence="3">The sequence shown here is derived from an EMBL/GenBank/DDBJ whole genome shotgun (WGS) entry which is preliminary data.</text>
</comment>
<organism evidence="3 4">
    <name type="scientific">Besnoitia besnoiti</name>
    <name type="common">Apicomplexan protozoan</name>
    <dbReference type="NCBI Taxonomy" id="94643"/>
    <lineage>
        <taxon>Eukaryota</taxon>
        <taxon>Sar</taxon>
        <taxon>Alveolata</taxon>
        <taxon>Apicomplexa</taxon>
        <taxon>Conoidasida</taxon>
        <taxon>Coccidia</taxon>
        <taxon>Eucoccidiorida</taxon>
        <taxon>Eimeriorina</taxon>
        <taxon>Sarcocystidae</taxon>
        <taxon>Besnoitia</taxon>
    </lineage>
</organism>
<dbReference type="EMBL" id="NWUJ01000002">
    <property type="protein sequence ID" value="PFH37510.1"/>
    <property type="molecule type" value="Genomic_DNA"/>
</dbReference>
<dbReference type="VEuPathDB" id="ToxoDB:BESB_039680"/>
<sequence>MTSNEWDGNTLKKQQDDFVCSSDHGGTVSFGSRAPSPYGRTCSDWSDQGTLTGKDDEESGDSPIKIFPTPWSLQQPCPQGIDHELDGRDLVLKTKANGRALSPAEVTTTSSAPPLLSSAFEEDKKKHFSSPRAKARTSPRGGQASSEKQLAAPHSSIRTDGEDCGGSLCTVSSRSLSLSHAADHGLNGLHTEENHITERRESPITCQSAHGRPVIPSGAATIGFDDDSQSFADELQRSFAQACRAAEATFFNTKTSIQRRMIEQFRFEQEHYQQRLQESRAEAAAARAELAGMRSAKEATEDQLARVFAYVRRRLLRQQGRARVDTTFNAWLTFVERAKARRQLLRVLDSQQERRRLRRAFLPWRTQSFQSRSERLQQQAAQAAQQAADRLIATLQTERRTETQLLIETRQQLRQEVFKSEQLQKTLQIFFLQGVTPSYAVPTRGRSEFSFNTCLLEAPVPDNDLAAPGQSPLLFQPVLASRGRAVSSSATPLSSHTVAGSHATEPNSRAAGEVLLLPSIGAHASNGSHLASSRPAPAASSAVSTPAPRAERQHCGGIDGASQHLQTATDVTAAHAAASHPVSPSFLRAAGAQRCALFSTDAPKDKQACIQSPWLRTLQPAENCGLAVIGRKVRSACSPRGAQSCRAAMRHTSPGRAFQSSNVGRSGTALQSMHAELAGHQLATTNAALQGGSQQNCSHMPHLAFVGFDDEQKLPHNLSVVAQARQAQYIASPNQFYGGGVTAEPLVMSGVPVALATCGQGMDTSSMRGSPDASNVHLGGNHGIAGSQRQQGCWAVPGGQHPWCSAHEVQQTRYQKVRSCNGAAFNVLGAHVPAKMNRRATPQPRKASLTEKEGLAQAQPVASHITESRFGVTPLGTYGVRPANLRNKRPEYSPSLAGKDKDMPSTRNKKEASWRRSPMMAGCPSVHVSENGGVPDTGRA</sequence>
<evidence type="ECO:0000256" key="2">
    <source>
        <dbReference type="SAM" id="MobiDB-lite"/>
    </source>
</evidence>
<reference evidence="3 4" key="1">
    <citation type="submission" date="2017-09" db="EMBL/GenBank/DDBJ databases">
        <title>Genome sequencing of Besnoitia besnoiti strain Bb-Ger1.</title>
        <authorList>
            <person name="Schares G."/>
            <person name="Venepally P."/>
            <person name="Lorenzi H.A."/>
        </authorList>
    </citation>
    <scope>NUCLEOTIDE SEQUENCE [LARGE SCALE GENOMIC DNA]</scope>
    <source>
        <strain evidence="3 4">Bb-Ger1</strain>
    </source>
</reference>